<evidence type="ECO:0000313" key="3">
    <source>
        <dbReference type="Proteomes" id="UP000225740"/>
    </source>
</evidence>
<evidence type="ECO:0008006" key="4">
    <source>
        <dbReference type="Google" id="ProtNLM"/>
    </source>
</evidence>
<feature type="transmembrane region" description="Helical" evidence="1">
    <location>
        <begin position="36"/>
        <end position="54"/>
    </location>
</feature>
<dbReference type="EMBL" id="NIZW01000002">
    <property type="protein sequence ID" value="PHQ36346.1"/>
    <property type="molecule type" value="Genomic_DNA"/>
</dbReference>
<gene>
    <name evidence="2" type="ORF">CEE69_02770</name>
</gene>
<keyword evidence="1" id="KW-0812">Transmembrane</keyword>
<organism evidence="2 3">
    <name type="scientific">Rhodopirellula bahusiensis</name>
    <dbReference type="NCBI Taxonomy" id="2014065"/>
    <lineage>
        <taxon>Bacteria</taxon>
        <taxon>Pseudomonadati</taxon>
        <taxon>Planctomycetota</taxon>
        <taxon>Planctomycetia</taxon>
        <taxon>Pirellulales</taxon>
        <taxon>Pirellulaceae</taxon>
        <taxon>Rhodopirellula</taxon>
    </lineage>
</organism>
<sequence>MNWSDVAKMVLNPYAPTVTTPEAYATGPTQPSSKTLRVLLLLHLVLVAGGVAGAEYDIESIMISGGLLAVFGIVLSIIAHRSGNLIAMLLGLSSIIFVIAILVLINVMQWDPREADRPVCILIWVYASAAVPATIFSVKMENARAFMPSEMES</sequence>
<proteinExistence type="predicted"/>
<protein>
    <recommendedName>
        <fullName evidence="4">Transmembrane protein</fullName>
    </recommendedName>
</protein>
<keyword evidence="3" id="KW-1185">Reference proteome</keyword>
<dbReference type="AlphaFoldDB" id="A0A2G1WBG0"/>
<feature type="transmembrane region" description="Helical" evidence="1">
    <location>
        <begin position="61"/>
        <end position="79"/>
    </location>
</feature>
<feature type="transmembrane region" description="Helical" evidence="1">
    <location>
        <begin position="119"/>
        <end position="138"/>
    </location>
</feature>
<comment type="caution">
    <text evidence="2">The sequence shown here is derived from an EMBL/GenBank/DDBJ whole genome shotgun (WGS) entry which is preliminary data.</text>
</comment>
<name>A0A2G1WBG0_9BACT</name>
<keyword evidence="1" id="KW-0472">Membrane</keyword>
<dbReference type="Proteomes" id="UP000225740">
    <property type="component" value="Unassembled WGS sequence"/>
</dbReference>
<keyword evidence="1" id="KW-1133">Transmembrane helix</keyword>
<reference evidence="2 3" key="1">
    <citation type="submission" date="2017-06" db="EMBL/GenBank/DDBJ databases">
        <title>Description of Rhodopirellula bahusiensis sp. nov.</title>
        <authorList>
            <person name="Kizina J."/>
            <person name="Harder J."/>
        </authorList>
    </citation>
    <scope>NUCLEOTIDE SEQUENCE [LARGE SCALE GENOMIC DNA]</scope>
    <source>
        <strain evidence="2 3">SWK21</strain>
    </source>
</reference>
<evidence type="ECO:0000313" key="2">
    <source>
        <dbReference type="EMBL" id="PHQ36346.1"/>
    </source>
</evidence>
<evidence type="ECO:0000256" key="1">
    <source>
        <dbReference type="SAM" id="Phobius"/>
    </source>
</evidence>
<dbReference type="RefSeq" id="WP_099259250.1">
    <property type="nucleotide sequence ID" value="NZ_NIZW01000002.1"/>
</dbReference>
<dbReference type="GeneID" id="90607192"/>
<accession>A0A2G1WBG0</accession>
<dbReference type="OrthoDB" id="270303at2"/>
<feature type="transmembrane region" description="Helical" evidence="1">
    <location>
        <begin position="85"/>
        <end position="107"/>
    </location>
</feature>